<feature type="non-terminal residue" evidence="1">
    <location>
        <position position="83"/>
    </location>
</feature>
<evidence type="ECO:0000313" key="1">
    <source>
        <dbReference type="EMBL" id="KAF2190711.1"/>
    </source>
</evidence>
<dbReference type="GO" id="GO:0003824">
    <property type="term" value="F:catalytic activity"/>
    <property type="evidence" value="ECO:0007669"/>
    <property type="project" value="InterPro"/>
</dbReference>
<dbReference type="EMBL" id="ML994618">
    <property type="protein sequence ID" value="KAF2190711.1"/>
    <property type="molecule type" value="Genomic_DNA"/>
</dbReference>
<keyword evidence="2" id="KW-1185">Reference proteome</keyword>
<reference evidence="1" key="1">
    <citation type="journal article" date="2020" name="Stud. Mycol.">
        <title>101 Dothideomycetes genomes: a test case for predicting lifestyles and emergence of pathogens.</title>
        <authorList>
            <person name="Haridas S."/>
            <person name="Albert R."/>
            <person name="Binder M."/>
            <person name="Bloem J."/>
            <person name="Labutti K."/>
            <person name="Salamov A."/>
            <person name="Andreopoulos B."/>
            <person name="Baker S."/>
            <person name="Barry K."/>
            <person name="Bills G."/>
            <person name="Bluhm B."/>
            <person name="Cannon C."/>
            <person name="Castanera R."/>
            <person name="Culley D."/>
            <person name="Daum C."/>
            <person name="Ezra D."/>
            <person name="Gonzalez J."/>
            <person name="Henrissat B."/>
            <person name="Kuo A."/>
            <person name="Liang C."/>
            <person name="Lipzen A."/>
            <person name="Lutzoni F."/>
            <person name="Magnuson J."/>
            <person name="Mondo S."/>
            <person name="Nolan M."/>
            <person name="Ohm R."/>
            <person name="Pangilinan J."/>
            <person name="Park H.-J."/>
            <person name="Ramirez L."/>
            <person name="Alfaro M."/>
            <person name="Sun H."/>
            <person name="Tritt A."/>
            <person name="Yoshinaga Y."/>
            <person name="Zwiers L.-H."/>
            <person name="Turgeon B."/>
            <person name="Goodwin S."/>
            <person name="Spatafora J."/>
            <person name="Crous P."/>
            <person name="Grigoriev I."/>
        </authorList>
    </citation>
    <scope>NUCLEOTIDE SEQUENCE</scope>
    <source>
        <strain evidence="1">CBS 207.26</strain>
    </source>
</reference>
<dbReference type="OrthoDB" id="1577640at2759"/>
<dbReference type="GO" id="GO:0009116">
    <property type="term" value="P:nucleoside metabolic process"/>
    <property type="evidence" value="ECO:0007669"/>
    <property type="project" value="InterPro"/>
</dbReference>
<dbReference type="Gene3D" id="3.40.50.1580">
    <property type="entry name" value="Nucleoside phosphorylase domain"/>
    <property type="match status" value="1"/>
</dbReference>
<dbReference type="InterPro" id="IPR053137">
    <property type="entry name" value="NLR-like"/>
</dbReference>
<gene>
    <name evidence="1" type="ORF">K469DRAFT_447517</name>
</gene>
<feature type="non-terminal residue" evidence="1">
    <location>
        <position position="1"/>
    </location>
</feature>
<dbReference type="PANTHER" id="PTHR46082:SF11">
    <property type="entry name" value="AAA+ ATPASE DOMAIN-CONTAINING PROTEIN-RELATED"/>
    <property type="match status" value="1"/>
</dbReference>
<organism evidence="1 2">
    <name type="scientific">Zopfia rhizophila CBS 207.26</name>
    <dbReference type="NCBI Taxonomy" id="1314779"/>
    <lineage>
        <taxon>Eukaryota</taxon>
        <taxon>Fungi</taxon>
        <taxon>Dikarya</taxon>
        <taxon>Ascomycota</taxon>
        <taxon>Pezizomycotina</taxon>
        <taxon>Dothideomycetes</taxon>
        <taxon>Dothideomycetes incertae sedis</taxon>
        <taxon>Zopfiaceae</taxon>
        <taxon>Zopfia</taxon>
    </lineage>
</organism>
<accession>A0A6A6EGS6</accession>
<sequence length="83" mass="8833">WVYALPVELAAAQEMLDDEHEELPQDSLDPNLYTLGRIGTHNVVLVCLPAGHIGIGPAAAGATWMMSRFKSIRFGLMVGVGGG</sequence>
<proteinExistence type="predicted"/>
<dbReference type="AlphaFoldDB" id="A0A6A6EGS6"/>
<evidence type="ECO:0000313" key="2">
    <source>
        <dbReference type="Proteomes" id="UP000800200"/>
    </source>
</evidence>
<dbReference type="Proteomes" id="UP000800200">
    <property type="component" value="Unassembled WGS sequence"/>
</dbReference>
<dbReference type="InterPro" id="IPR035994">
    <property type="entry name" value="Nucleoside_phosphorylase_sf"/>
</dbReference>
<dbReference type="SUPFAM" id="SSF53167">
    <property type="entry name" value="Purine and uridine phosphorylases"/>
    <property type="match status" value="1"/>
</dbReference>
<name>A0A6A6EGS6_9PEZI</name>
<protein>
    <submittedName>
        <fullName evidence="1">Uncharacterized protein</fullName>
    </submittedName>
</protein>
<dbReference type="PANTHER" id="PTHR46082">
    <property type="entry name" value="ATP/GTP-BINDING PROTEIN-RELATED"/>
    <property type="match status" value="1"/>
</dbReference>